<organism evidence="2 3">
    <name type="scientific">Heligmosomoides polygyrus</name>
    <name type="common">Parasitic roundworm</name>
    <dbReference type="NCBI Taxonomy" id="6339"/>
    <lineage>
        <taxon>Eukaryota</taxon>
        <taxon>Metazoa</taxon>
        <taxon>Ecdysozoa</taxon>
        <taxon>Nematoda</taxon>
        <taxon>Chromadorea</taxon>
        <taxon>Rhabditida</taxon>
        <taxon>Rhabditina</taxon>
        <taxon>Rhabditomorpha</taxon>
        <taxon>Strongyloidea</taxon>
        <taxon>Heligmosomidae</taxon>
        <taxon>Heligmosomoides</taxon>
    </lineage>
</organism>
<dbReference type="OrthoDB" id="5854572at2759"/>
<dbReference type="EMBL" id="UZAH01025575">
    <property type="protein sequence ID" value="VDO66529.1"/>
    <property type="molecule type" value="Genomic_DNA"/>
</dbReference>
<gene>
    <name evidence="1" type="ORF">HPBE_LOCUS5993</name>
</gene>
<reference evidence="3" key="2">
    <citation type="submission" date="2019-09" db="UniProtKB">
        <authorList>
            <consortium name="WormBaseParasite"/>
        </authorList>
    </citation>
    <scope>IDENTIFICATION</scope>
</reference>
<reference evidence="1 2" key="1">
    <citation type="submission" date="2018-11" db="EMBL/GenBank/DDBJ databases">
        <authorList>
            <consortium name="Pathogen Informatics"/>
        </authorList>
    </citation>
    <scope>NUCLEOTIDE SEQUENCE [LARGE SCALE GENOMIC DNA]</scope>
</reference>
<protein>
    <submittedName>
        <fullName evidence="3">FANCI_HD2 domain-containing protein</fullName>
    </submittedName>
</protein>
<name>A0A183FGZ9_HELPZ</name>
<dbReference type="AlphaFoldDB" id="A0A183FGZ9"/>
<evidence type="ECO:0000313" key="3">
    <source>
        <dbReference type="WBParaSite" id="HPBE_0000599201-mRNA-1"/>
    </source>
</evidence>
<proteinExistence type="predicted"/>
<dbReference type="WBParaSite" id="HPBE_0000599201-mRNA-1">
    <property type="protein sequence ID" value="HPBE_0000599201-mRNA-1"/>
    <property type="gene ID" value="HPBE_0000599201"/>
</dbReference>
<keyword evidence="2" id="KW-1185">Reference proteome</keyword>
<sequence>MIRADALIISSTFDDHREQLTFIITCLDHCHQLEELSDDFIKWMISRFIRSRMSIVVNAKIGGFLQEKILHLAGLIADKDGFLHHVVNQLGALVSNQTTFCLGKTTGKYDTQIVLNDINDCLNTVYLSLLDIISHVKFSFESLSCRSLQILWVSLIKICAVGPPRLKSTCVLLFQRLLSLDLGNDIVCRLVFDVIMATEQFVQQEKGSAEGLDILLQAHESCLKVLMELLEDLEHKKSFNGIDVSVVLSWAIRAAELGFSYTSTPVRFEIVTTSIARLLSRLNGDFSEMQLALINKLADLVQVCCYIRHRAKISISILEYGNVFIPEISRASFVT</sequence>
<evidence type="ECO:0000313" key="2">
    <source>
        <dbReference type="Proteomes" id="UP000050761"/>
    </source>
</evidence>
<evidence type="ECO:0000313" key="1">
    <source>
        <dbReference type="EMBL" id="VDO66529.1"/>
    </source>
</evidence>
<accession>A0A3P7XLY0</accession>
<dbReference type="Proteomes" id="UP000050761">
    <property type="component" value="Unassembled WGS sequence"/>
</dbReference>
<accession>A0A183FGZ9</accession>